<evidence type="ECO:0000256" key="1">
    <source>
        <dbReference type="ARBA" id="ARBA00022562"/>
    </source>
</evidence>
<dbReference type="EMBL" id="MG600044">
    <property type="protein sequence ID" value="AVM87628.1"/>
    <property type="molecule type" value="Viral_cRNA"/>
</dbReference>
<organism evidence="10">
    <name type="scientific">Wuhan spiny eel influenza virus</name>
    <dbReference type="NCBI Taxonomy" id="2116483"/>
    <lineage>
        <taxon>Viruses</taxon>
        <taxon>Riboviria</taxon>
        <taxon>Orthornavirae</taxon>
        <taxon>Negarnaviricota</taxon>
        <taxon>Polyploviricotina</taxon>
        <taxon>Insthoviricetes</taxon>
        <taxon>Articulavirales</taxon>
        <taxon>Orthomyxoviridae</taxon>
    </lineage>
</organism>
<keyword evidence="8" id="KW-0922">Interferon antiviral system evasion</keyword>
<evidence type="ECO:0000256" key="5">
    <source>
        <dbReference type="ARBA" id="ARBA00022884"/>
    </source>
</evidence>
<keyword evidence="1" id="KW-1048">Host nucleus</keyword>
<evidence type="ECO:0000256" key="2">
    <source>
        <dbReference type="ARBA" id="ARBA00022581"/>
    </source>
</evidence>
<evidence type="ECO:0000256" key="9">
    <source>
        <dbReference type="ARBA" id="ARBA00023280"/>
    </source>
</evidence>
<keyword evidence="9" id="KW-0899">Viral immunoevasion</keyword>
<evidence type="ECO:0000256" key="4">
    <source>
        <dbReference type="ARBA" id="ARBA00022830"/>
    </source>
</evidence>
<dbReference type="Pfam" id="PF02942">
    <property type="entry name" value="Flu_B_NS1"/>
    <property type="match status" value="1"/>
</dbReference>
<evidence type="ECO:0000256" key="6">
    <source>
        <dbReference type="ARBA" id="ARBA00023041"/>
    </source>
</evidence>
<dbReference type="SUPFAM" id="SSF47060">
    <property type="entry name" value="S15/NS1 RNA-binding domain"/>
    <property type="match status" value="1"/>
</dbReference>
<dbReference type="GO" id="GO:0003723">
    <property type="term" value="F:RNA binding"/>
    <property type="evidence" value="ECO:0007669"/>
    <property type="project" value="UniProtKB-KW"/>
</dbReference>
<dbReference type="GO" id="GO:0052170">
    <property type="term" value="P:symbiont-mediated suppression of host innate immune response"/>
    <property type="evidence" value="ECO:0007669"/>
    <property type="project" value="UniProtKB-KW"/>
</dbReference>
<sequence length="283" mass="32150">MEEYQKVLEKCKNEAGMVRCHGSTEATLCFESALVELYGRLRTQRALDIPGRDRAEKLKRSVDGRYEEYAKTTKKPRTLFDLTAEGIDLVKSLAFNGWEWMDVNTTDGYEMRSELVEGLYTIQEEPIPEVVPNPTKVLKDMSNKDARGRLKGETGKWKCGPFSISFLRVFSGESFRILMNGDFEMTPEAPVPIKLHRLNVYSNDDVLVMKLICVDGLLSVENYDDGKTTIRKLFDFINTASPGKIRASKAAGFLLAFYDEYSRVTEDEIYDPEPEDGSDDSDE</sequence>
<evidence type="ECO:0000256" key="7">
    <source>
        <dbReference type="ARBA" id="ARBA00023200"/>
    </source>
</evidence>
<dbReference type="GO" id="GO:0039580">
    <property type="term" value="P:symbiont-mediated suppression of host PKR/eIFalpha signaling"/>
    <property type="evidence" value="ECO:0007669"/>
    <property type="project" value="UniProtKB-KW"/>
</dbReference>
<keyword evidence="7" id="KW-1035">Host cytoplasm</keyword>
<dbReference type="GO" id="GO:0039502">
    <property type="term" value="P:symbiont-mediated suppression of host type I interferon-mediated signaling pathway"/>
    <property type="evidence" value="ECO:0007669"/>
    <property type="project" value="UniProtKB-KW"/>
</dbReference>
<reference evidence="10" key="1">
    <citation type="journal article" date="2018" name="Nature">
        <title>The evolutionary history of vertebrate RNA viruses.</title>
        <authorList>
            <person name="Shi M."/>
            <person name="Lin X.D."/>
            <person name="Chen X."/>
            <person name="Tian J.H."/>
            <person name="Chen L.J."/>
            <person name="Li K."/>
            <person name="Wang W."/>
            <person name="Eden J.S."/>
            <person name="Shen J.J."/>
            <person name="Liu L."/>
            <person name="Holmes E.C."/>
            <person name="Zhang Y.Z."/>
        </authorList>
    </citation>
    <scope>NUCLEOTIDE SEQUENCE</scope>
    <source>
        <strain evidence="10">WHQSR4065</strain>
    </source>
</reference>
<dbReference type="GO" id="GO:0030291">
    <property type="term" value="F:protein serine/threonine kinase inhibitor activity"/>
    <property type="evidence" value="ECO:0007669"/>
    <property type="project" value="UniProtKB-KW"/>
</dbReference>
<keyword evidence="5" id="KW-0694">RNA-binding</keyword>
<keyword evidence="6" id="KW-1102">Inhibition of host PKR by virus</keyword>
<evidence type="ECO:0000256" key="3">
    <source>
        <dbReference type="ARBA" id="ARBA00022632"/>
    </source>
</evidence>
<keyword evidence="3" id="KW-1090">Inhibition of host innate immune response by virus</keyword>
<name>A0A2P1GNW0_9ORTO</name>
<protein>
    <submittedName>
        <fullName evidence="10">NS</fullName>
    </submittedName>
</protein>
<dbReference type="InterPro" id="IPR004208">
    <property type="entry name" value="NS1"/>
</dbReference>
<proteinExistence type="predicted"/>
<evidence type="ECO:0000313" key="10">
    <source>
        <dbReference type="EMBL" id="AVM87628.1"/>
    </source>
</evidence>
<evidence type="ECO:0000256" key="8">
    <source>
        <dbReference type="ARBA" id="ARBA00023258"/>
    </source>
</evidence>
<accession>A0A2P1GNW0</accession>
<keyword evidence="4" id="KW-1114">Inhibition of host interferon signaling pathway by virus</keyword>
<dbReference type="InterPro" id="IPR009068">
    <property type="entry name" value="uS15_NS1_RNA-bd_sf"/>
</dbReference>
<keyword evidence="2" id="KW-0945">Host-virus interaction</keyword>
<dbReference type="Gene3D" id="1.10.287.10">
    <property type="entry name" value="S15/NS1, RNA-binding"/>
    <property type="match status" value="1"/>
</dbReference>